<sequence>MVNQDLLLELYHRMYSKLGHLGWWPADEPFEVCVGAILTQNTNWKNVEKAIANLKSAGCLSPEKIAGLEFNKLCQLVRPSGFYKQKARRLVNFSKWWLERGGIDSLKELDTERLREELLNINGIGFETADSILLYAFERPVFVVDAYTYRILLRHNLIGEECDYNTLQEIFMSNLPHDVELFKNYHALLVEVGKRWCIKKEPKCGGCPLEGFNGLL</sequence>
<dbReference type="Proteomes" id="UP000063234">
    <property type="component" value="Chromosome"/>
</dbReference>
<dbReference type="GO" id="GO:0046872">
    <property type="term" value="F:metal ion binding"/>
    <property type="evidence" value="ECO:0007669"/>
    <property type="project" value="UniProtKB-KW"/>
</dbReference>
<feature type="domain" description="HhH-GPD" evidence="5">
    <location>
        <begin position="38"/>
        <end position="195"/>
    </location>
</feature>
<dbReference type="InterPro" id="IPR003265">
    <property type="entry name" value="HhH-GPD_domain"/>
</dbReference>
<dbReference type="EMBL" id="AP013035">
    <property type="protein sequence ID" value="BAT71607.1"/>
    <property type="molecule type" value="Genomic_DNA"/>
</dbReference>
<dbReference type="SMART" id="SM00478">
    <property type="entry name" value="ENDO3c"/>
    <property type="match status" value="1"/>
</dbReference>
<dbReference type="InterPro" id="IPR023170">
    <property type="entry name" value="HhH_base_excis_C"/>
</dbReference>
<organism evidence="6 7">
    <name type="scientific">Thermosulfidibacter takaii (strain DSM 17441 / JCM 13301 / NBRC 103674 / ABI70S6)</name>
    <dbReference type="NCBI Taxonomy" id="1298851"/>
    <lineage>
        <taxon>Bacteria</taxon>
        <taxon>Pseudomonadati</taxon>
        <taxon>Thermosulfidibacterota</taxon>
        <taxon>Thermosulfidibacteria</taxon>
        <taxon>Thermosulfidibacterales</taxon>
        <taxon>Thermosulfidibacteraceae</taxon>
    </lineage>
</organism>
<dbReference type="GO" id="GO:0004519">
    <property type="term" value="F:endonuclease activity"/>
    <property type="evidence" value="ECO:0007669"/>
    <property type="project" value="UniProtKB-KW"/>
</dbReference>
<dbReference type="PANTHER" id="PTHR10359">
    <property type="entry name" value="A/G-SPECIFIC ADENINE GLYCOSYLASE/ENDONUCLEASE III"/>
    <property type="match status" value="1"/>
</dbReference>
<evidence type="ECO:0000256" key="1">
    <source>
        <dbReference type="ARBA" id="ARBA00022485"/>
    </source>
</evidence>
<dbReference type="Gene3D" id="1.10.340.30">
    <property type="entry name" value="Hypothetical protein, domain 2"/>
    <property type="match status" value="1"/>
</dbReference>
<dbReference type="PANTHER" id="PTHR10359:SF19">
    <property type="entry name" value="DNA REPAIR GLYCOSYLASE MJ1434-RELATED"/>
    <property type="match status" value="1"/>
</dbReference>
<evidence type="ECO:0000313" key="6">
    <source>
        <dbReference type="EMBL" id="BAT71607.1"/>
    </source>
</evidence>
<keyword evidence="6" id="KW-0540">Nuclease</keyword>
<keyword evidence="2" id="KW-0479">Metal-binding</keyword>
<evidence type="ECO:0000259" key="5">
    <source>
        <dbReference type="SMART" id="SM00478"/>
    </source>
</evidence>
<evidence type="ECO:0000313" key="7">
    <source>
        <dbReference type="Proteomes" id="UP000063234"/>
    </source>
</evidence>
<name>A0A0S3QTG3_THET7</name>
<dbReference type="Pfam" id="PF00730">
    <property type="entry name" value="HhH-GPD"/>
    <property type="match status" value="1"/>
</dbReference>
<keyword evidence="6" id="KW-0378">Hydrolase</keyword>
<keyword evidence="1" id="KW-0004">4Fe-4S</keyword>
<dbReference type="SUPFAM" id="SSF48150">
    <property type="entry name" value="DNA-glycosylase"/>
    <property type="match status" value="1"/>
</dbReference>
<dbReference type="OrthoDB" id="9802365at2"/>
<keyword evidence="6" id="KW-0255">Endonuclease</keyword>
<dbReference type="PIRSF" id="PIRSF001435">
    <property type="entry name" value="Nth"/>
    <property type="match status" value="1"/>
</dbReference>
<evidence type="ECO:0000256" key="4">
    <source>
        <dbReference type="ARBA" id="ARBA00023014"/>
    </source>
</evidence>
<protein>
    <submittedName>
        <fullName evidence="6">Endonuclease III related protein</fullName>
    </submittedName>
</protein>
<dbReference type="STRING" id="1298851.TST_0807"/>
<dbReference type="KEGG" id="ttk:TST_0807"/>
<keyword evidence="7" id="KW-1185">Reference proteome</keyword>
<dbReference type="RefSeq" id="WP_068549605.1">
    <property type="nucleotide sequence ID" value="NZ_AP013035.1"/>
</dbReference>
<gene>
    <name evidence="6" type="ORF">TST_0807</name>
</gene>
<reference evidence="7" key="1">
    <citation type="journal article" date="2018" name="Science">
        <title>A primordial and reversible TCA cycle in a facultatively chemolithoautotrophic thermophile.</title>
        <authorList>
            <person name="Nunoura T."/>
            <person name="Chikaraishi Y."/>
            <person name="Izaki R."/>
            <person name="Suwa T."/>
            <person name="Sato T."/>
            <person name="Harada T."/>
            <person name="Mori K."/>
            <person name="Kato Y."/>
            <person name="Miyazaki M."/>
            <person name="Shimamura S."/>
            <person name="Yanagawa K."/>
            <person name="Shuto A."/>
            <person name="Ohkouchi N."/>
            <person name="Fujita N."/>
            <person name="Takaki Y."/>
            <person name="Atomi H."/>
            <person name="Takai K."/>
        </authorList>
    </citation>
    <scope>NUCLEOTIDE SEQUENCE [LARGE SCALE GENOMIC DNA]</scope>
    <source>
        <strain evidence="7">DSM 17441 / JCM 13301 / NBRC 103674 / ABI70S6</strain>
    </source>
</reference>
<dbReference type="Gene3D" id="1.10.1670.10">
    <property type="entry name" value="Helix-hairpin-Helix base-excision DNA repair enzymes (C-terminal)"/>
    <property type="match status" value="1"/>
</dbReference>
<dbReference type="CDD" id="cd00056">
    <property type="entry name" value="ENDO3c"/>
    <property type="match status" value="1"/>
</dbReference>
<dbReference type="GO" id="GO:0051539">
    <property type="term" value="F:4 iron, 4 sulfur cluster binding"/>
    <property type="evidence" value="ECO:0007669"/>
    <property type="project" value="UniProtKB-KW"/>
</dbReference>
<dbReference type="InterPro" id="IPR011257">
    <property type="entry name" value="DNA_glycosylase"/>
</dbReference>
<evidence type="ECO:0000256" key="3">
    <source>
        <dbReference type="ARBA" id="ARBA00023004"/>
    </source>
</evidence>
<keyword evidence="4" id="KW-0411">Iron-sulfur</keyword>
<dbReference type="GO" id="GO:0006284">
    <property type="term" value="P:base-excision repair"/>
    <property type="evidence" value="ECO:0007669"/>
    <property type="project" value="InterPro"/>
</dbReference>
<keyword evidence="3" id="KW-0408">Iron</keyword>
<proteinExistence type="predicted"/>
<evidence type="ECO:0000256" key="2">
    <source>
        <dbReference type="ARBA" id="ARBA00022723"/>
    </source>
</evidence>
<dbReference type="PATRIC" id="fig|1298851.3.peg.842"/>
<accession>A0A0S3QTG3</accession>
<dbReference type="AlphaFoldDB" id="A0A0S3QTG3"/>